<feature type="transmembrane region" description="Helical" evidence="1">
    <location>
        <begin position="12"/>
        <end position="30"/>
    </location>
</feature>
<gene>
    <name evidence="2" type="ORF">BD410DRAFT_679121</name>
</gene>
<keyword evidence="1" id="KW-0472">Membrane</keyword>
<dbReference type="EMBL" id="ML170200">
    <property type="protein sequence ID" value="TDL19112.1"/>
    <property type="molecule type" value="Genomic_DNA"/>
</dbReference>
<organism evidence="2 3">
    <name type="scientific">Rickenella mellea</name>
    <dbReference type="NCBI Taxonomy" id="50990"/>
    <lineage>
        <taxon>Eukaryota</taxon>
        <taxon>Fungi</taxon>
        <taxon>Dikarya</taxon>
        <taxon>Basidiomycota</taxon>
        <taxon>Agaricomycotina</taxon>
        <taxon>Agaricomycetes</taxon>
        <taxon>Hymenochaetales</taxon>
        <taxon>Rickenellaceae</taxon>
        <taxon>Rickenella</taxon>
    </lineage>
</organism>
<dbReference type="AlphaFoldDB" id="A0A4Y7PW19"/>
<keyword evidence="3" id="KW-1185">Reference proteome</keyword>
<reference evidence="2 3" key="1">
    <citation type="submission" date="2018-06" db="EMBL/GenBank/DDBJ databases">
        <title>A transcriptomic atlas of mushroom development highlights an independent origin of complex multicellularity.</title>
        <authorList>
            <consortium name="DOE Joint Genome Institute"/>
            <person name="Krizsan K."/>
            <person name="Almasi E."/>
            <person name="Merenyi Z."/>
            <person name="Sahu N."/>
            <person name="Viragh M."/>
            <person name="Koszo T."/>
            <person name="Mondo S."/>
            <person name="Kiss B."/>
            <person name="Balint B."/>
            <person name="Kues U."/>
            <person name="Barry K."/>
            <person name="Hegedus J.C."/>
            <person name="Henrissat B."/>
            <person name="Johnson J."/>
            <person name="Lipzen A."/>
            <person name="Ohm R."/>
            <person name="Nagy I."/>
            <person name="Pangilinan J."/>
            <person name="Yan J."/>
            <person name="Xiong Y."/>
            <person name="Grigoriev I.V."/>
            <person name="Hibbett D.S."/>
            <person name="Nagy L.G."/>
        </authorList>
    </citation>
    <scope>NUCLEOTIDE SEQUENCE [LARGE SCALE GENOMIC DNA]</scope>
    <source>
        <strain evidence="2 3">SZMC22713</strain>
    </source>
</reference>
<dbReference type="VEuPathDB" id="FungiDB:BD410DRAFT_679121"/>
<feature type="transmembrane region" description="Helical" evidence="1">
    <location>
        <begin position="42"/>
        <end position="58"/>
    </location>
</feature>
<feature type="non-terminal residue" evidence="2">
    <location>
        <position position="1"/>
    </location>
</feature>
<sequence>RLGHPTVTPYRLIITFLTAGFGISDDWLAYKGLSSAPTTLEWVFGVVVAIALFWLGLYEKKAPQSCSWLFEKD</sequence>
<dbReference type="OrthoDB" id="3268450at2759"/>
<accession>A0A4Y7PW19</accession>
<protein>
    <submittedName>
        <fullName evidence="2">Uncharacterized protein</fullName>
    </submittedName>
</protein>
<evidence type="ECO:0000256" key="1">
    <source>
        <dbReference type="SAM" id="Phobius"/>
    </source>
</evidence>
<evidence type="ECO:0000313" key="2">
    <source>
        <dbReference type="EMBL" id="TDL19112.1"/>
    </source>
</evidence>
<evidence type="ECO:0000313" key="3">
    <source>
        <dbReference type="Proteomes" id="UP000294933"/>
    </source>
</evidence>
<proteinExistence type="predicted"/>
<name>A0A4Y7PW19_9AGAM</name>
<dbReference type="Proteomes" id="UP000294933">
    <property type="component" value="Unassembled WGS sequence"/>
</dbReference>
<feature type="non-terminal residue" evidence="2">
    <location>
        <position position="73"/>
    </location>
</feature>
<keyword evidence="1" id="KW-1133">Transmembrane helix</keyword>
<keyword evidence="1" id="KW-0812">Transmembrane</keyword>